<proteinExistence type="predicted"/>
<dbReference type="EMBL" id="JABUKG010000020">
    <property type="protein sequence ID" value="MBY6322396.1"/>
    <property type="molecule type" value="Genomic_DNA"/>
</dbReference>
<dbReference type="Pfam" id="PF00196">
    <property type="entry name" value="GerE"/>
    <property type="match status" value="1"/>
</dbReference>
<dbReference type="SUPFAM" id="SSF46894">
    <property type="entry name" value="C-terminal effector domain of the bipartite response regulators"/>
    <property type="match status" value="1"/>
</dbReference>
<dbReference type="Gene3D" id="1.10.10.10">
    <property type="entry name" value="Winged helix-like DNA-binding domain superfamily/Winged helix DNA-binding domain"/>
    <property type="match status" value="1"/>
</dbReference>
<dbReference type="InterPro" id="IPR016032">
    <property type="entry name" value="Sig_transdc_resp-reg_C-effctor"/>
</dbReference>
<gene>
    <name evidence="2" type="ORF">HQ605_16345</name>
</gene>
<dbReference type="Proteomes" id="UP001520140">
    <property type="component" value="Unassembled WGS sequence"/>
</dbReference>
<organism evidence="2 3">
    <name type="scientific">Rhodococcoides kroppenstedtii</name>
    <dbReference type="NCBI Taxonomy" id="293050"/>
    <lineage>
        <taxon>Bacteria</taxon>
        <taxon>Bacillati</taxon>
        <taxon>Actinomycetota</taxon>
        <taxon>Actinomycetes</taxon>
        <taxon>Mycobacteriales</taxon>
        <taxon>Nocardiaceae</taxon>
        <taxon>Rhodococcoides</taxon>
    </lineage>
</organism>
<feature type="domain" description="HTH luxR-type" evidence="1">
    <location>
        <begin position="41"/>
        <end position="98"/>
    </location>
</feature>
<evidence type="ECO:0000313" key="3">
    <source>
        <dbReference type="Proteomes" id="UP001520140"/>
    </source>
</evidence>
<dbReference type="InterPro" id="IPR000792">
    <property type="entry name" value="Tscrpt_reg_LuxR_C"/>
</dbReference>
<evidence type="ECO:0000313" key="2">
    <source>
        <dbReference type="EMBL" id="MBY6322396.1"/>
    </source>
</evidence>
<accession>A0ABS7NWJ0</accession>
<comment type="caution">
    <text evidence="2">The sequence shown here is derived from an EMBL/GenBank/DDBJ whole genome shotgun (WGS) entry which is preliminary data.</text>
</comment>
<reference evidence="2 3" key="1">
    <citation type="submission" date="2020-06" db="EMBL/GenBank/DDBJ databases">
        <title>Taxonomy, biology and ecology of Rhodococcus bacteria occurring in California pistachio and other woody hosts as revealed by genome sequence analyses.</title>
        <authorList>
            <person name="Gai Y."/>
            <person name="Riely B."/>
        </authorList>
    </citation>
    <scope>NUCLEOTIDE SEQUENCE [LARGE SCALE GENOMIC DNA]</scope>
    <source>
        <strain evidence="2 3">BP-284</strain>
    </source>
</reference>
<dbReference type="SMART" id="SM00421">
    <property type="entry name" value="HTH_LUXR"/>
    <property type="match status" value="1"/>
</dbReference>
<protein>
    <submittedName>
        <fullName evidence="2">LuxR family transcriptional regulator</fullName>
    </submittedName>
</protein>
<sequence length="114" mass="12546">MRRSAADTRSEFVRISRSGWSCDRLEASIEDMHEPAGPAAIPSLSDREIEVLLAWFAADSKTDTAKALYIAPCTVHTHITRVRAKYEAVGRPAQTKAALFARAIQDGLTSVDSW</sequence>
<keyword evidence="3" id="KW-1185">Reference proteome</keyword>
<evidence type="ECO:0000259" key="1">
    <source>
        <dbReference type="SMART" id="SM00421"/>
    </source>
</evidence>
<dbReference type="InterPro" id="IPR036388">
    <property type="entry name" value="WH-like_DNA-bd_sf"/>
</dbReference>
<name>A0ABS7NWJ0_9NOCA</name>